<evidence type="ECO:0000256" key="3">
    <source>
        <dbReference type="ARBA" id="ARBA00022989"/>
    </source>
</evidence>
<feature type="transmembrane region" description="Helical" evidence="5">
    <location>
        <begin position="91"/>
        <end position="110"/>
    </location>
</feature>
<dbReference type="RefSeq" id="WP_115552105.1">
    <property type="nucleotide sequence ID" value="NZ_CAONBV010000034.1"/>
</dbReference>
<name>A0A3D8IB97_9HELI</name>
<dbReference type="Proteomes" id="UP000256650">
    <property type="component" value="Unassembled WGS sequence"/>
</dbReference>
<proteinExistence type="predicted"/>
<dbReference type="GeneID" id="82536254"/>
<organism evidence="7 8">
    <name type="scientific">Helicobacter ganmani</name>
    <dbReference type="NCBI Taxonomy" id="60246"/>
    <lineage>
        <taxon>Bacteria</taxon>
        <taxon>Pseudomonadati</taxon>
        <taxon>Campylobacterota</taxon>
        <taxon>Epsilonproteobacteria</taxon>
        <taxon>Campylobacterales</taxon>
        <taxon>Helicobacteraceae</taxon>
        <taxon>Helicobacter</taxon>
    </lineage>
</organism>
<feature type="transmembrane region" description="Helical" evidence="5">
    <location>
        <begin position="54"/>
        <end position="79"/>
    </location>
</feature>
<dbReference type="OrthoDB" id="5362812at2"/>
<feature type="transmembrane region" description="Helical" evidence="5">
    <location>
        <begin position="139"/>
        <end position="157"/>
    </location>
</feature>
<dbReference type="InterPro" id="IPR025423">
    <property type="entry name" value="TMEM205-like"/>
</dbReference>
<comment type="subcellular location">
    <subcellularLocation>
        <location evidence="1">Membrane</location>
    </subcellularLocation>
</comment>
<evidence type="ECO:0000256" key="2">
    <source>
        <dbReference type="ARBA" id="ARBA00022692"/>
    </source>
</evidence>
<accession>A0A3D8IB97</accession>
<evidence type="ECO:0000256" key="4">
    <source>
        <dbReference type="ARBA" id="ARBA00023136"/>
    </source>
</evidence>
<evidence type="ECO:0000256" key="5">
    <source>
        <dbReference type="SAM" id="Phobius"/>
    </source>
</evidence>
<keyword evidence="2 5" id="KW-0812">Transmembrane</keyword>
<evidence type="ECO:0000259" key="6">
    <source>
        <dbReference type="Pfam" id="PF13664"/>
    </source>
</evidence>
<keyword evidence="8" id="KW-1185">Reference proteome</keyword>
<dbReference type="EMBL" id="NXLS01000009">
    <property type="protein sequence ID" value="RDU62044.1"/>
    <property type="molecule type" value="Genomic_DNA"/>
</dbReference>
<dbReference type="AlphaFoldDB" id="A0A3D8IB97"/>
<gene>
    <name evidence="7" type="ORF">CQA43_08170</name>
</gene>
<comment type="caution">
    <text evidence="7">The sequence shown here is derived from an EMBL/GenBank/DDBJ whole genome shotgun (WGS) entry which is preliminary data.</text>
</comment>
<feature type="transmembrane region" description="Helical" evidence="5">
    <location>
        <begin position="12"/>
        <end position="34"/>
    </location>
</feature>
<reference evidence="7 8" key="1">
    <citation type="submission" date="2018-04" db="EMBL/GenBank/DDBJ databases">
        <title>Novel Campyloabacter and Helicobacter Species and Strains.</title>
        <authorList>
            <person name="Mannion A.J."/>
            <person name="Shen Z."/>
            <person name="Fox J.G."/>
        </authorList>
    </citation>
    <scope>NUCLEOTIDE SEQUENCE [LARGE SCALE GENOMIC DNA]</scope>
    <source>
        <strain evidence="7 8">MIT 99-5101</strain>
    </source>
</reference>
<evidence type="ECO:0000313" key="7">
    <source>
        <dbReference type="EMBL" id="RDU62044.1"/>
    </source>
</evidence>
<feature type="domain" description="TMEM205-like" evidence="6">
    <location>
        <begin position="17"/>
        <end position="121"/>
    </location>
</feature>
<evidence type="ECO:0000313" key="8">
    <source>
        <dbReference type="Proteomes" id="UP000256650"/>
    </source>
</evidence>
<keyword evidence="4 5" id="KW-0472">Membrane</keyword>
<dbReference type="GO" id="GO:0016020">
    <property type="term" value="C:membrane"/>
    <property type="evidence" value="ECO:0007669"/>
    <property type="project" value="UniProtKB-SubCell"/>
</dbReference>
<keyword evidence="3 5" id="KW-1133">Transmembrane helix</keyword>
<evidence type="ECO:0000256" key="1">
    <source>
        <dbReference type="ARBA" id="ARBA00004370"/>
    </source>
</evidence>
<protein>
    <submittedName>
        <fullName evidence="7">DUF4149 domain-containing protein</fullName>
    </submittedName>
</protein>
<dbReference type="Pfam" id="PF13664">
    <property type="entry name" value="DUF4149"/>
    <property type="match status" value="1"/>
</dbReference>
<sequence length="167" mass="18530">MQSFFRLQPYFLVFYLLSLGITLGAVIASGALSAPSIFRAPALVPNLEMTLFQSGILMTSIFVKLNILLNFLAVVILFYEILSFRVSNARIAPLLGLISIVLIFLFTLYYTPYILQAQSLGEEGIANATFDKLHTQSVYVFKALMASLCLLFIVRTLKAINSGYKGK</sequence>